<reference evidence="2" key="1">
    <citation type="journal article" date="2020" name="bioRxiv">
        <title>Hybrid origin of Populus tomentosa Carr. identified through genome sequencing and phylogenomic analysis.</title>
        <authorList>
            <person name="An X."/>
            <person name="Gao K."/>
            <person name="Chen Z."/>
            <person name="Li J."/>
            <person name="Yang X."/>
            <person name="Yang X."/>
            <person name="Zhou J."/>
            <person name="Guo T."/>
            <person name="Zhao T."/>
            <person name="Huang S."/>
            <person name="Miao D."/>
            <person name="Khan W.U."/>
            <person name="Rao P."/>
            <person name="Ye M."/>
            <person name="Lei B."/>
            <person name="Liao W."/>
            <person name="Wang J."/>
            <person name="Ji L."/>
            <person name="Li Y."/>
            <person name="Guo B."/>
            <person name="Mustafa N.S."/>
            <person name="Li S."/>
            <person name="Yun Q."/>
            <person name="Keller S.R."/>
            <person name="Mao J."/>
            <person name="Zhang R."/>
            <person name="Strauss S.H."/>
        </authorList>
    </citation>
    <scope>NUCLEOTIDE SEQUENCE</scope>
    <source>
        <strain evidence="2">GM15</strain>
        <tissue evidence="2">Leaf</tissue>
    </source>
</reference>
<comment type="caution">
    <text evidence="2">The sequence shown here is derived from an EMBL/GenBank/DDBJ whole genome shotgun (WGS) entry which is preliminary data.</text>
</comment>
<dbReference type="Pfam" id="PF04231">
    <property type="entry name" value="Endonuclease_1"/>
    <property type="match status" value="2"/>
</dbReference>
<evidence type="ECO:0000313" key="2">
    <source>
        <dbReference type="EMBL" id="KAG6753759.1"/>
    </source>
</evidence>
<keyword evidence="3" id="KW-1185">Reference proteome</keyword>
<sequence>MQFQGLLFTGCCSNLLVADGRYNLTANPSFTLKHKSSSLRAHAALKLVHFQRSNSTSTCPRGLLWRWGVSKVISIYLLCCLNLVALAQDYPYLSTSSYGCDDVSSYYASVKGLEGKALKKKLHSVISKHQSLSYKEVWDALKFLDAANVDRPQASSGIVEIYSLRAVSKDLAGKPEGWNREHLWPRSYGLISGPSLTDLHNIRPADVNVNSSRGNKYYGECNKKSIRCLKPANKEAAFDTETDKERWTPPTKLLCLYHVTKFAIPGCMLWSFSKSDHTTSSQAHWKHVGETWNKNLASIFLELIDLSFSLLDLQVRGDIARAIMYMAVCYGLHQPGGQNLHLSDSPSIENREMGILSTLLKWNEVDPPSREEKLRNDRVCKFYQHNRNPFVDHPEYASLIWKRVTPTHQNWRFPAKKELMK</sequence>
<dbReference type="AlphaFoldDB" id="A0A8X8CHM9"/>
<dbReference type="Proteomes" id="UP000886885">
    <property type="component" value="Chromosome 12A"/>
</dbReference>
<evidence type="ECO:0000256" key="1">
    <source>
        <dbReference type="ARBA" id="ARBA00022801"/>
    </source>
</evidence>
<protein>
    <submittedName>
        <fullName evidence="2">Uncharacterized protein</fullName>
    </submittedName>
</protein>
<dbReference type="GO" id="GO:0016787">
    <property type="term" value="F:hydrolase activity"/>
    <property type="evidence" value="ECO:0007669"/>
    <property type="project" value="UniProtKB-KW"/>
</dbReference>
<dbReference type="GO" id="GO:0004518">
    <property type="term" value="F:nuclease activity"/>
    <property type="evidence" value="ECO:0007669"/>
    <property type="project" value="InterPro"/>
</dbReference>
<keyword evidence="1" id="KW-0378">Hydrolase</keyword>
<gene>
    <name evidence="2" type="ORF">POTOM_041757</name>
</gene>
<dbReference type="EMBL" id="JAAWWB010000023">
    <property type="protein sequence ID" value="KAG6753759.1"/>
    <property type="molecule type" value="Genomic_DNA"/>
</dbReference>
<dbReference type="OrthoDB" id="2015847at2759"/>
<proteinExistence type="predicted"/>
<organism evidence="2 3">
    <name type="scientific">Populus tomentosa</name>
    <name type="common">Chinese white poplar</name>
    <dbReference type="NCBI Taxonomy" id="118781"/>
    <lineage>
        <taxon>Eukaryota</taxon>
        <taxon>Viridiplantae</taxon>
        <taxon>Streptophyta</taxon>
        <taxon>Embryophyta</taxon>
        <taxon>Tracheophyta</taxon>
        <taxon>Spermatophyta</taxon>
        <taxon>Magnoliopsida</taxon>
        <taxon>eudicotyledons</taxon>
        <taxon>Gunneridae</taxon>
        <taxon>Pentapetalae</taxon>
        <taxon>rosids</taxon>
        <taxon>fabids</taxon>
        <taxon>Malpighiales</taxon>
        <taxon>Salicaceae</taxon>
        <taxon>Saliceae</taxon>
        <taxon>Populus</taxon>
    </lineage>
</organism>
<accession>A0A8X8CHM9</accession>
<evidence type="ECO:0000313" key="3">
    <source>
        <dbReference type="Proteomes" id="UP000886885"/>
    </source>
</evidence>
<dbReference type="PANTHER" id="PTHR33607:SF2">
    <property type="entry name" value="ENDONUCLEASE-1"/>
    <property type="match status" value="1"/>
</dbReference>
<dbReference type="PANTHER" id="PTHR33607">
    <property type="entry name" value="ENDONUCLEASE-1"/>
    <property type="match status" value="1"/>
</dbReference>
<name>A0A8X8CHM9_POPTO</name>
<dbReference type="InterPro" id="IPR007346">
    <property type="entry name" value="Endonuclease-I"/>
</dbReference>